<feature type="region of interest" description="Disordered" evidence="1">
    <location>
        <begin position="863"/>
        <end position="882"/>
    </location>
</feature>
<comment type="caution">
    <text evidence="2">The sequence shown here is derived from an EMBL/GenBank/DDBJ whole genome shotgun (WGS) entry which is preliminary data.</text>
</comment>
<feature type="compositionally biased region" description="Polar residues" evidence="1">
    <location>
        <begin position="96"/>
        <end position="126"/>
    </location>
</feature>
<feature type="compositionally biased region" description="Low complexity" evidence="1">
    <location>
        <begin position="871"/>
        <end position="882"/>
    </location>
</feature>
<feature type="compositionally biased region" description="Basic residues" evidence="1">
    <location>
        <begin position="710"/>
        <end position="724"/>
    </location>
</feature>
<dbReference type="EMBL" id="CAJHJT010000001">
    <property type="protein sequence ID" value="CAD6994926.1"/>
    <property type="molecule type" value="Genomic_DNA"/>
</dbReference>
<feature type="compositionally biased region" description="Polar residues" evidence="1">
    <location>
        <begin position="520"/>
        <end position="532"/>
    </location>
</feature>
<feature type="compositionally biased region" description="Basic and acidic residues" evidence="1">
    <location>
        <begin position="748"/>
        <end position="757"/>
    </location>
</feature>
<feature type="region of interest" description="Disordered" evidence="1">
    <location>
        <begin position="1"/>
        <end position="219"/>
    </location>
</feature>
<feature type="region of interest" description="Disordered" evidence="1">
    <location>
        <begin position="403"/>
        <end position="535"/>
    </location>
</feature>
<feature type="compositionally biased region" description="Basic and acidic residues" evidence="1">
    <location>
        <begin position="403"/>
        <end position="425"/>
    </location>
</feature>
<feature type="region of interest" description="Disordered" evidence="1">
    <location>
        <begin position="1119"/>
        <end position="1173"/>
    </location>
</feature>
<evidence type="ECO:0000313" key="2">
    <source>
        <dbReference type="EMBL" id="CAD6994926.1"/>
    </source>
</evidence>
<proteinExistence type="predicted"/>
<feature type="compositionally biased region" description="Basic and acidic residues" evidence="1">
    <location>
        <begin position="900"/>
        <end position="920"/>
    </location>
</feature>
<feature type="compositionally biased region" description="Basic and acidic residues" evidence="1">
    <location>
        <begin position="497"/>
        <end position="519"/>
    </location>
</feature>
<feature type="compositionally biased region" description="Polar residues" evidence="1">
    <location>
        <begin position="837"/>
        <end position="856"/>
    </location>
</feature>
<feature type="compositionally biased region" description="Acidic residues" evidence="1">
    <location>
        <begin position="428"/>
        <end position="440"/>
    </location>
</feature>
<feature type="compositionally biased region" description="Basic residues" evidence="1">
    <location>
        <begin position="155"/>
        <end position="169"/>
    </location>
</feature>
<evidence type="ECO:0000256" key="1">
    <source>
        <dbReference type="SAM" id="MobiDB-lite"/>
    </source>
</evidence>
<keyword evidence="3" id="KW-1185">Reference proteome</keyword>
<feature type="compositionally biased region" description="Polar residues" evidence="1">
    <location>
        <begin position="552"/>
        <end position="566"/>
    </location>
</feature>
<feature type="compositionally biased region" description="Polar residues" evidence="1">
    <location>
        <begin position="25"/>
        <end position="50"/>
    </location>
</feature>
<feature type="region of interest" description="Disordered" evidence="1">
    <location>
        <begin position="900"/>
        <end position="985"/>
    </location>
</feature>
<feature type="compositionally biased region" description="Basic and acidic residues" evidence="1">
    <location>
        <begin position="779"/>
        <end position="790"/>
    </location>
</feature>
<feature type="compositionally biased region" description="Acidic residues" evidence="1">
    <location>
        <begin position="652"/>
        <end position="668"/>
    </location>
</feature>
<feature type="compositionally biased region" description="Polar residues" evidence="1">
    <location>
        <begin position="58"/>
        <end position="69"/>
    </location>
</feature>
<feature type="region of interest" description="Disordered" evidence="1">
    <location>
        <begin position="547"/>
        <end position="759"/>
    </location>
</feature>
<feature type="compositionally biased region" description="Acidic residues" evidence="1">
    <location>
        <begin position="634"/>
        <end position="645"/>
    </location>
</feature>
<feature type="region of interest" description="Disordered" evidence="1">
    <location>
        <begin position="1027"/>
        <end position="1050"/>
    </location>
</feature>
<feature type="compositionally biased region" description="Basic and acidic residues" evidence="1">
    <location>
        <begin position="964"/>
        <end position="982"/>
    </location>
</feature>
<sequence length="1537" mass="171882">MESLEDVSTGGRVTRSLRKRLASVDSESNSRPSTPQLTKLTAIPETSSPSRPLRGTRRNSLTGNATPSKSVGRPRKSTICEEIDAERTPAKRNTRRSSVCVNDTQTPKTLQIDNSLPKANSINEKSAINARSIADESESSPPLVFDVEKTPRPSTNKKNKPGPKSRRSKNSNESDSDIEVINLEEKEISSNNSNRKSEEKVLKTPTRTSPRLQAKNFSPKGRCISMETIDLSEDSVVSDSNKNAEERINSNVQTVNKDENENINLEDTKSNVSLNMLAKEPTGVLRFAEESESEVCLDIKTPEKSTSKPIIESVVMIQKLSPKVMAKYCGDVAAINSPNSKSVTFNDVDTDDDIIKHSYPKTPASIKSKSYLTNDLSNEIEDKSFQSDKESVNSFKDASAHLEEFAVHSEKGNQSKESVEFHDATNDNAEENSFPDDVDVEEMKKDITPHKQKLLTNLQSSTPMIDSVSPSKPDQSNKQKEIVGNSSEKSPIQSPQRLHDSLLIKKDKSEENILHDIDNKTSQNGNATSNGKIDTIAVPFLEAQKDELLTDMSKNPNEQKNTSTLQNENDEEENEDDYETFQKLEFVDDEAIDAGPNYESGDSMDDEERKEMLENEIIDEGESIGSEDTLSDNINEDDDNDDEENASFITSDSEDSDIEYSDTNEPLEDNYQNTTKPTRKSRISSTSGSEADAQFSDENENKDETANSNSKKKKRLSNTKRKNRILSTSDSDVGEPTDTRKTTLNSDESIHKSDKPLDLNVSKMIDESTDDEVITNEISEKVNDHNKDNEENNIIANQEFGGDENKISESHKSDIESDNNLDELNVSNFANADDVEQANNSNNSKQKINADSNELGNITKTASECTNPEYSSNSNELSSSKNITNEQMFDMSAIEKEEVLSHERHMEETERKQNNMERNDASNNSNNSEHESNAEKYIEEEDIEIPETQEVDKQILEAESSNESNHEETGKELSDENYEQKVKSSGLSVSFCPVKQKRTYVKIGKERKRHSSFTISVNVIKPETSYPVVTRNRDSDSSTDSSATDRESTDEFENINLTNRTISSAYKKRKSMVSFNVGDIGEFPHCKKSKRNSIQSMPTEDFNPSQSLIETIEDRKQELSKAKNGDPDTLENAYNKETNQNCSQSCSSKESSSSQLETEDAHNKITNEAHSTTKTRLSKSFCGPIQTGVTTSLDNSALDLSNNEVENKIKNSSTPQNLKAIKKKKTDYSQILNRCDEIIDAANRAKLESKQNYKKSSVVQVKSRKKSKLSSGSEEEWANNKNNNKHSQEKTSQALEQALKASAQILMKEASKNKKGKLLQQLSEEQYAEKRLPMQLLESLSNSESQDGIKLDNKESSSPLVHRMNCASGEIVEEILSPPKKKRAILNKFELPSGTVLEEPITPKKKMKTGGFRESPITPRTIGFKVKHILSAGQDNVPESLASNRLKRKYNISDPQRVLPKPQWSQSGVFLEEPLPSVNHSKIRKLQGSSTCGAGASFATVNAMNFKNSTLFRKSVPREASHEMLKRKERQYIRNYF</sequence>
<feature type="compositionally biased region" description="Polar residues" evidence="1">
    <location>
        <begin position="454"/>
        <end position="474"/>
    </location>
</feature>
<dbReference type="OrthoDB" id="8070558at2759"/>
<feature type="compositionally biased region" description="Basic and acidic residues" evidence="1">
    <location>
        <begin position="928"/>
        <end position="937"/>
    </location>
</feature>
<gene>
    <name evidence="2" type="ORF">CCAP1982_LOCUS3659</name>
</gene>
<feature type="region of interest" description="Disordered" evidence="1">
    <location>
        <begin position="1250"/>
        <end position="1292"/>
    </location>
</feature>
<feature type="compositionally biased region" description="Polar residues" evidence="1">
    <location>
        <begin position="484"/>
        <end position="496"/>
    </location>
</feature>
<dbReference type="Proteomes" id="UP000606786">
    <property type="component" value="Unassembled WGS sequence"/>
</dbReference>
<accession>A0A811U9Y4</accession>
<feature type="compositionally biased region" description="Basic and acidic residues" evidence="1">
    <location>
        <begin position="803"/>
        <end position="815"/>
    </location>
</feature>
<name>A0A811U9Y4_CERCA</name>
<reference evidence="2" key="1">
    <citation type="submission" date="2020-11" db="EMBL/GenBank/DDBJ databases">
        <authorList>
            <person name="Whitehead M."/>
        </authorList>
    </citation>
    <scope>NUCLEOTIDE SEQUENCE</scope>
    <source>
        <strain evidence="2">EGII</strain>
    </source>
</reference>
<feature type="region of interest" description="Disordered" evidence="1">
    <location>
        <begin position="779"/>
        <end position="856"/>
    </location>
</feature>
<feature type="compositionally biased region" description="Acidic residues" evidence="1">
    <location>
        <begin position="568"/>
        <end position="579"/>
    </location>
</feature>
<feature type="compositionally biased region" description="Low complexity" evidence="1">
    <location>
        <begin position="1142"/>
        <end position="1155"/>
    </location>
</feature>
<evidence type="ECO:0000313" key="3">
    <source>
        <dbReference type="Proteomes" id="UP000606786"/>
    </source>
</evidence>
<feature type="compositionally biased region" description="Acidic residues" evidence="1">
    <location>
        <begin position="938"/>
        <end position="949"/>
    </location>
</feature>
<organism evidence="2 3">
    <name type="scientific">Ceratitis capitata</name>
    <name type="common">Mediterranean fruit fly</name>
    <name type="synonym">Tephritis capitata</name>
    <dbReference type="NCBI Taxonomy" id="7213"/>
    <lineage>
        <taxon>Eukaryota</taxon>
        <taxon>Metazoa</taxon>
        <taxon>Ecdysozoa</taxon>
        <taxon>Arthropoda</taxon>
        <taxon>Hexapoda</taxon>
        <taxon>Insecta</taxon>
        <taxon>Pterygota</taxon>
        <taxon>Neoptera</taxon>
        <taxon>Endopterygota</taxon>
        <taxon>Diptera</taxon>
        <taxon>Brachycera</taxon>
        <taxon>Muscomorpha</taxon>
        <taxon>Tephritoidea</taxon>
        <taxon>Tephritidae</taxon>
        <taxon>Ceratitis</taxon>
        <taxon>Ceratitis</taxon>
    </lineage>
</organism>
<protein>
    <submittedName>
        <fullName evidence="2">(Mediterranean fruit fly) hypothetical protein</fullName>
    </submittedName>
</protein>